<feature type="transmembrane region" description="Helical" evidence="1">
    <location>
        <begin position="110"/>
        <end position="131"/>
    </location>
</feature>
<feature type="transmembrane region" description="Helical" evidence="1">
    <location>
        <begin position="31"/>
        <end position="48"/>
    </location>
</feature>
<organism evidence="2 3">
    <name type="scientific">Nonomuraea recticatena</name>
    <dbReference type="NCBI Taxonomy" id="46178"/>
    <lineage>
        <taxon>Bacteria</taxon>
        <taxon>Bacillati</taxon>
        <taxon>Actinomycetota</taxon>
        <taxon>Actinomycetes</taxon>
        <taxon>Streptosporangiales</taxon>
        <taxon>Streptosporangiaceae</taxon>
        <taxon>Nonomuraea</taxon>
    </lineage>
</organism>
<evidence type="ECO:0000313" key="3">
    <source>
        <dbReference type="Proteomes" id="UP001501666"/>
    </source>
</evidence>
<sequence length="138" mass="14887">MILGILAAACPYARGVDIVIRLVRRGIPPLAVLVADMLLIVLAGRIVVGAHLRGKLCDGASVWCAGGDPTPAEWVAEMDFRTVVTFWSFGGVAVIMLASAVWAWRRRFRVLAAVQFLALVVPLLAITVRALDPYPSLH</sequence>
<keyword evidence="1" id="KW-0472">Membrane</keyword>
<keyword evidence="1" id="KW-0812">Transmembrane</keyword>
<name>A0ABP6FHL3_9ACTN</name>
<gene>
    <name evidence="2" type="ORF">GCM10010412_080430</name>
</gene>
<proteinExistence type="predicted"/>
<protein>
    <recommendedName>
        <fullName evidence="4">Integral membrane protein</fullName>
    </recommendedName>
</protein>
<evidence type="ECO:0008006" key="4">
    <source>
        <dbReference type="Google" id="ProtNLM"/>
    </source>
</evidence>
<keyword evidence="1" id="KW-1133">Transmembrane helix</keyword>
<feature type="transmembrane region" description="Helical" evidence="1">
    <location>
        <begin position="84"/>
        <end position="104"/>
    </location>
</feature>
<keyword evidence="3" id="KW-1185">Reference proteome</keyword>
<accession>A0ABP6FHL3</accession>
<reference evidence="3" key="1">
    <citation type="journal article" date="2019" name="Int. J. Syst. Evol. Microbiol.">
        <title>The Global Catalogue of Microorganisms (GCM) 10K type strain sequencing project: providing services to taxonomists for standard genome sequencing and annotation.</title>
        <authorList>
            <consortium name="The Broad Institute Genomics Platform"/>
            <consortium name="The Broad Institute Genome Sequencing Center for Infectious Disease"/>
            <person name="Wu L."/>
            <person name="Ma J."/>
        </authorList>
    </citation>
    <scope>NUCLEOTIDE SEQUENCE [LARGE SCALE GENOMIC DNA]</scope>
    <source>
        <strain evidence="3">JCM 6835</strain>
    </source>
</reference>
<dbReference type="Proteomes" id="UP001501666">
    <property type="component" value="Unassembled WGS sequence"/>
</dbReference>
<dbReference type="EMBL" id="BAAATE010000032">
    <property type="protein sequence ID" value="GAA2690693.1"/>
    <property type="molecule type" value="Genomic_DNA"/>
</dbReference>
<evidence type="ECO:0000256" key="1">
    <source>
        <dbReference type="SAM" id="Phobius"/>
    </source>
</evidence>
<comment type="caution">
    <text evidence="2">The sequence shown here is derived from an EMBL/GenBank/DDBJ whole genome shotgun (WGS) entry which is preliminary data.</text>
</comment>
<evidence type="ECO:0000313" key="2">
    <source>
        <dbReference type="EMBL" id="GAA2690693.1"/>
    </source>
</evidence>